<proteinExistence type="predicted"/>
<evidence type="ECO:0000313" key="1">
    <source>
        <dbReference type="EMBL" id="VWC28431.1"/>
    </source>
</evidence>
<organism evidence="1 2">
    <name type="scientific">Burkholderia diffusa</name>
    <dbReference type="NCBI Taxonomy" id="488732"/>
    <lineage>
        <taxon>Bacteria</taxon>
        <taxon>Pseudomonadati</taxon>
        <taxon>Pseudomonadota</taxon>
        <taxon>Betaproteobacteria</taxon>
        <taxon>Burkholderiales</taxon>
        <taxon>Burkholderiaceae</taxon>
        <taxon>Burkholderia</taxon>
        <taxon>Burkholderia cepacia complex</taxon>
    </lineage>
</organism>
<sequence length="67" mass="7553">MPDWIGSLIDALEFYGGVPELLVPDNIKVLIAKADRYELQHMPLAQFSRSQRTVHRRVIGVLGAGHR</sequence>
<reference evidence="1 2" key="1">
    <citation type="submission" date="2019-09" db="EMBL/GenBank/DDBJ databases">
        <authorList>
            <person name="Depoorter E."/>
        </authorList>
    </citation>
    <scope>NUCLEOTIDE SEQUENCE [LARGE SCALE GENOMIC DNA]</scope>
    <source>
        <strain evidence="1">LMG 24065</strain>
    </source>
</reference>
<protein>
    <submittedName>
        <fullName evidence="1">Integrase catalytic subunit</fullName>
    </submittedName>
</protein>
<dbReference type="AlphaFoldDB" id="A0A6P2R9I8"/>
<evidence type="ECO:0000313" key="2">
    <source>
        <dbReference type="Proteomes" id="UP000494125"/>
    </source>
</evidence>
<dbReference type="Proteomes" id="UP000494125">
    <property type="component" value="Unassembled WGS sequence"/>
</dbReference>
<gene>
    <name evidence="1" type="ORF">BDI24065_06247</name>
</gene>
<accession>A0A6P2R9I8</accession>
<keyword evidence="2" id="KW-1185">Reference proteome</keyword>
<dbReference type="EMBL" id="CABVPN010000051">
    <property type="protein sequence ID" value="VWC28431.1"/>
    <property type="molecule type" value="Genomic_DNA"/>
</dbReference>
<name>A0A6P2R9I8_9BURK</name>